<dbReference type="AlphaFoldDB" id="A0A1Q8CYX6"/>
<dbReference type="Pfam" id="PF06224">
    <property type="entry name" value="AlkZ-like"/>
    <property type="match status" value="1"/>
</dbReference>
<gene>
    <name evidence="1" type="ORF">BU204_01115</name>
</gene>
<evidence type="ECO:0008006" key="3">
    <source>
        <dbReference type="Google" id="ProtNLM"/>
    </source>
</evidence>
<protein>
    <recommendedName>
        <fullName evidence="3">Winged helix DNA-binding domain-containing protein</fullName>
    </recommendedName>
</protein>
<organism evidence="1 2">
    <name type="scientific">Actinophytocola xanthii</name>
    <dbReference type="NCBI Taxonomy" id="1912961"/>
    <lineage>
        <taxon>Bacteria</taxon>
        <taxon>Bacillati</taxon>
        <taxon>Actinomycetota</taxon>
        <taxon>Actinomycetes</taxon>
        <taxon>Pseudonocardiales</taxon>
        <taxon>Pseudonocardiaceae</taxon>
    </lineage>
</organism>
<proteinExistence type="predicted"/>
<dbReference type="InterPro" id="IPR009351">
    <property type="entry name" value="AlkZ-like"/>
</dbReference>
<sequence>MSAQGLAGAASPAEPDELDVLAIGLQDTPAGSASLGLRQRVPTGGPAPPGLALVLSVRGSPHLHRRADLPAVRAALRPRDNEALRSWLGGYGDELIASGADGPALVDLVAARMRDAFPGDTATKGELSAAVTPLLPEVARPWCESCGVAHVAEGLFRLGTLFAGVELVPDDGRVMRLRLASDEPTVADAGEEAMTLLLRSFVRLAGPVAPADLAAWLDTRPVKALPVWLKPHVDELVDELVLVRIDGAEPLWAHPEAVAAEAGAPRSASARLLPPRDAYLLGNRAFLVPDRTVARTVWRALGSPGVVVVAGEVAGTWRQRASGRTLRIAVTAHRTLTARQRADVVEQGELVAGVRGRGERTEVVWEE</sequence>
<comment type="caution">
    <text evidence="1">The sequence shown here is derived from an EMBL/GenBank/DDBJ whole genome shotgun (WGS) entry which is preliminary data.</text>
</comment>
<accession>A0A1Q8CYX6</accession>
<name>A0A1Q8CYX6_9PSEU</name>
<dbReference type="EMBL" id="MSIE01000001">
    <property type="protein sequence ID" value="OLF19552.1"/>
    <property type="molecule type" value="Genomic_DNA"/>
</dbReference>
<dbReference type="PANTHER" id="PTHR38479:SF2">
    <property type="entry name" value="WINGED HELIX DNA-BINDING DOMAIN-CONTAINING PROTEIN"/>
    <property type="match status" value="1"/>
</dbReference>
<evidence type="ECO:0000313" key="2">
    <source>
        <dbReference type="Proteomes" id="UP000185596"/>
    </source>
</evidence>
<dbReference type="PANTHER" id="PTHR38479">
    <property type="entry name" value="LMO0824 PROTEIN"/>
    <property type="match status" value="1"/>
</dbReference>
<evidence type="ECO:0000313" key="1">
    <source>
        <dbReference type="EMBL" id="OLF19552.1"/>
    </source>
</evidence>
<dbReference type="Proteomes" id="UP000185596">
    <property type="component" value="Unassembled WGS sequence"/>
</dbReference>
<reference evidence="1 2" key="1">
    <citation type="submission" date="2016-12" db="EMBL/GenBank/DDBJ databases">
        <title>The draft genome sequence of Actinophytocola sp. 11-183.</title>
        <authorList>
            <person name="Wang W."/>
            <person name="Yuan L."/>
        </authorList>
    </citation>
    <scope>NUCLEOTIDE SEQUENCE [LARGE SCALE GENOMIC DNA]</scope>
    <source>
        <strain evidence="1 2">11-183</strain>
    </source>
</reference>
<dbReference type="STRING" id="1912961.BU204_01115"/>
<keyword evidence="2" id="KW-1185">Reference proteome</keyword>